<dbReference type="NCBIfam" id="TIGR00848">
    <property type="entry name" value="fruA"/>
    <property type="match status" value="1"/>
</dbReference>
<organism evidence="8 9">
    <name type="scientific">Halanaerobacter jeridensis</name>
    <dbReference type="NCBI Taxonomy" id="706427"/>
    <lineage>
        <taxon>Bacteria</taxon>
        <taxon>Bacillati</taxon>
        <taxon>Bacillota</taxon>
        <taxon>Clostridia</taxon>
        <taxon>Halanaerobiales</taxon>
        <taxon>Halobacteroidaceae</taxon>
        <taxon>Halanaerobacter</taxon>
    </lineage>
</organism>
<reference evidence="8" key="1">
    <citation type="submission" date="2021-01" db="EMBL/GenBank/DDBJ databases">
        <title>Genomic Encyclopedia of Type Strains, Phase IV (KMG-IV): sequencing the most valuable type-strain genomes for metagenomic binning, comparative biology and taxonomic classification.</title>
        <authorList>
            <person name="Goeker M."/>
        </authorList>
    </citation>
    <scope>NUCLEOTIDE SEQUENCE</scope>
    <source>
        <strain evidence="8">DSM 23230</strain>
    </source>
</reference>
<dbReference type="PROSITE" id="PS51094">
    <property type="entry name" value="PTS_EIIA_TYPE_2"/>
    <property type="match status" value="1"/>
</dbReference>
<dbReference type="FunFam" id="3.40.930.10:FF:000009">
    <property type="entry name" value="PTS system, fructose specific IIABC component"/>
    <property type="match status" value="1"/>
</dbReference>
<dbReference type="AlphaFoldDB" id="A0A938XPS5"/>
<dbReference type="CDD" id="cd00211">
    <property type="entry name" value="PTS_IIA_fru"/>
    <property type="match status" value="1"/>
</dbReference>
<dbReference type="InterPro" id="IPR051541">
    <property type="entry name" value="PTS_SugarTrans_NitroReg"/>
</dbReference>
<sequence length="151" mass="16758">MKISELLTTDLIKLSTEAQDKDGILQEMIETLEKNNKISDKDEFYQVILEREEKSSTGVGNGVAIPHGQSDVVEEAALVFAKSEAGIDFDSRDGEPAKIFFMIAVPEGGSSDHLSVLSKLSRKLMHEDFRTDLLNADSKEELLEVIEAEEE</sequence>
<dbReference type="PROSITE" id="PS00372">
    <property type="entry name" value="PTS_EIIA_TYPE_2_HIS"/>
    <property type="match status" value="1"/>
</dbReference>
<comment type="caution">
    <text evidence="8">The sequence shown here is derived from an EMBL/GenBank/DDBJ whole genome shotgun (WGS) entry which is preliminary data.</text>
</comment>
<keyword evidence="9" id="KW-1185">Reference proteome</keyword>
<dbReference type="InterPro" id="IPR016152">
    <property type="entry name" value="PTrfase/Anion_transptr"/>
</dbReference>
<dbReference type="Pfam" id="PF00359">
    <property type="entry name" value="PTS_EIIA_2"/>
    <property type="match status" value="1"/>
</dbReference>
<dbReference type="Proteomes" id="UP000774000">
    <property type="component" value="Unassembled WGS sequence"/>
</dbReference>
<accession>A0A938XPS5</accession>
<dbReference type="PANTHER" id="PTHR47738">
    <property type="entry name" value="PTS SYSTEM FRUCTOSE-LIKE EIIA COMPONENT-RELATED"/>
    <property type="match status" value="1"/>
</dbReference>
<dbReference type="GO" id="GO:0009401">
    <property type="term" value="P:phosphoenolpyruvate-dependent sugar phosphotransferase system"/>
    <property type="evidence" value="ECO:0007669"/>
    <property type="project" value="UniProtKB-KW"/>
</dbReference>
<evidence type="ECO:0000313" key="8">
    <source>
        <dbReference type="EMBL" id="MBM7557052.1"/>
    </source>
</evidence>
<dbReference type="GO" id="GO:0008982">
    <property type="term" value="F:protein-N(PI)-phosphohistidine-sugar phosphotransferase activity"/>
    <property type="evidence" value="ECO:0007669"/>
    <property type="project" value="InterPro"/>
</dbReference>
<keyword evidence="2" id="KW-0813">Transport</keyword>
<gene>
    <name evidence="8" type="ORF">JOC47_001906</name>
</gene>
<dbReference type="GO" id="GO:0016020">
    <property type="term" value="C:membrane"/>
    <property type="evidence" value="ECO:0007669"/>
    <property type="project" value="InterPro"/>
</dbReference>
<feature type="domain" description="PTS EIIA type-2" evidence="7">
    <location>
        <begin position="5"/>
        <end position="149"/>
    </location>
</feature>
<keyword evidence="6" id="KW-0598">Phosphotransferase system</keyword>
<protein>
    <submittedName>
        <fullName evidence="8">Fructose-specific phosphotransferase system IIA component</fullName>
    </submittedName>
</protein>
<keyword evidence="4" id="KW-0762">Sugar transport</keyword>
<dbReference type="EMBL" id="JAFBDQ010000009">
    <property type="protein sequence ID" value="MBM7557052.1"/>
    <property type="molecule type" value="Genomic_DNA"/>
</dbReference>
<dbReference type="Gene3D" id="3.40.930.10">
    <property type="entry name" value="Mannitol-specific EII, Chain A"/>
    <property type="match status" value="1"/>
</dbReference>
<name>A0A938XPS5_9FIRM</name>
<evidence type="ECO:0000256" key="4">
    <source>
        <dbReference type="ARBA" id="ARBA00022597"/>
    </source>
</evidence>
<evidence type="ECO:0000256" key="2">
    <source>
        <dbReference type="ARBA" id="ARBA00022448"/>
    </source>
</evidence>
<evidence type="ECO:0000256" key="6">
    <source>
        <dbReference type="ARBA" id="ARBA00022683"/>
    </source>
</evidence>
<keyword evidence="3" id="KW-0597">Phosphoprotein</keyword>
<evidence type="ECO:0000256" key="5">
    <source>
        <dbReference type="ARBA" id="ARBA00022679"/>
    </source>
</evidence>
<keyword evidence="5" id="KW-0808">Transferase</keyword>
<comment type="subcellular location">
    <subcellularLocation>
        <location evidence="1">Cytoplasm</location>
    </subcellularLocation>
</comment>
<dbReference type="InterPro" id="IPR004715">
    <property type="entry name" value="PTS_IIA_fruc"/>
</dbReference>
<dbReference type="SUPFAM" id="SSF55804">
    <property type="entry name" value="Phoshotransferase/anion transport protein"/>
    <property type="match status" value="1"/>
</dbReference>
<dbReference type="PANTHER" id="PTHR47738:SF2">
    <property type="entry name" value="PTS SYSTEM FRUCTOSE-LIKE EIIA COMPONENT"/>
    <property type="match status" value="1"/>
</dbReference>
<dbReference type="InterPro" id="IPR002178">
    <property type="entry name" value="PTS_EIIA_type-2_dom"/>
</dbReference>
<proteinExistence type="predicted"/>
<evidence type="ECO:0000256" key="3">
    <source>
        <dbReference type="ARBA" id="ARBA00022553"/>
    </source>
</evidence>
<evidence type="ECO:0000256" key="1">
    <source>
        <dbReference type="ARBA" id="ARBA00004496"/>
    </source>
</evidence>
<dbReference type="GO" id="GO:0005737">
    <property type="term" value="C:cytoplasm"/>
    <property type="evidence" value="ECO:0007669"/>
    <property type="project" value="UniProtKB-SubCell"/>
</dbReference>
<dbReference type="RefSeq" id="WP_204701821.1">
    <property type="nucleotide sequence ID" value="NZ_JAFBDQ010000009.1"/>
</dbReference>
<evidence type="ECO:0000313" key="9">
    <source>
        <dbReference type="Proteomes" id="UP000774000"/>
    </source>
</evidence>
<evidence type="ECO:0000259" key="7">
    <source>
        <dbReference type="PROSITE" id="PS51094"/>
    </source>
</evidence>